<feature type="compositionally biased region" description="Low complexity" evidence="2">
    <location>
        <begin position="295"/>
        <end position="312"/>
    </location>
</feature>
<evidence type="ECO:0000259" key="3">
    <source>
        <dbReference type="Pfam" id="PF00185"/>
    </source>
</evidence>
<dbReference type="GO" id="GO:0016743">
    <property type="term" value="F:carboxyl- or carbamoyltransferase activity"/>
    <property type="evidence" value="ECO:0007669"/>
    <property type="project" value="InterPro"/>
</dbReference>
<gene>
    <name evidence="5" type="ORF">cyc_05200</name>
</gene>
<protein>
    <submittedName>
        <fullName evidence="5">Aspartate carbamoyltransferase</fullName>
    </submittedName>
</protein>
<dbReference type="PANTHER" id="PTHR45753">
    <property type="entry name" value="ORNITHINE CARBAMOYLTRANSFERASE, MITOCHONDRIAL"/>
    <property type="match status" value="1"/>
</dbReference>
<dbReference type="Gene3D" id="3.40.50.1370">
    <property type="entry name" value="Aspartate/ornithine carbamoyltransferase"/>
    <property type="match status" value="2"/>
</dbReference>
<accession>A0A1D3CSP1</accession>
<name>A0A1D3CSP1_9EIME</name>
<dbReference type="Proteomes" id="UP000095192">
    <property type="component" value="Unassembled WGS sequence"/>
</dbReference>
<dbReference type="GO" id="GO:0044205">
    <property type="term" value="P:'de novo' UMP biosynthetic process"/>
    <property type="evidence" value="ECO:0007669"/>
    <property type="project" value="UniProtKB-UniPathway"/>
</dbReference>
<feature type="compositionally biased region" description="Low complexity" evidence="2">
    <location>
        <begin position="157"/>
        <end position="173"/>
    </location>
</feature>
<feature type="region of interest" description="Disordered" evidence="2">
    <location>
        <begin position="211"/>
        <end position="252"/>
    </location>
</feature>
<organism evidence="5 6">
    <name type="scientific">Cyclospora cayetanensis</name>
    <dbReference type="NCBI Taxonomy" id="88456"/>
    <lineage>
        <taxon>Eukaryota</taxon>
        <taxon>Sar</taxon>
        <taxon>Alveolata</taxon>
        <taxon>Apicomplexa</taxon>
        <taxon>Conoidasida</taxon>
        <taxon>Coccidia</taxon>
        <taxon>Eucoccidiorida</taxon>
        <taxon>Eimeriorina</taxon>
        <taxon>Eimeriidae</taxon>
        <taxon>Cyclospora</taxon>
    </lineage>
</organism>
<dbReference type="VEuPathDB" id="ToxoDB:LOC34621598"/>
<feature type="region of interest" description="Disordered" evidence="2">
    <location>
        <begin position="129"/>
        <end position="196"/>
    </location>
</feature>
<dbReference type="SUPFAM" id="SSF53671">
    <property type="entry name" value="Aspartate/ornithine carbamoyltransferase"/>
    <property type="match status" value="1"/>
</dbReference>
<evidence type="ECO:0000313" key="5">
    <source>
        <dbReference type="EMBL" id="OEH74206.1"/>
    </source>
</evidence>
<reference evidence="5 6" key="1">
    <citation type="journal article" date="2016" name="BMC Genomics">
        <title>Comparative genomics reveals Cyclospora cayetanensis possesses coccidia-like metabolism and invasion components but unique surface antigens.</title>
        <authorList>
            <person name="Liu S."/>
            <person name="Wang L."/>
            <person name="Zheng H."/>
            <person name="Xu Z."/>
            <person name="Roellig D.M."/>
            <person name="Li N."/>
            <person name="Frace M.A."/>
            <person name="Tang K."/>
            <person name="Arrowood M.J."/>
            <person name="Moss D.M."/>
            <person name="Zhang L."/>
            <person name="Feng Y."/>
            <person name="Xiao L."/>
        </authorList>
    </citation>
    <scope>NUCLEOTIDE SEQUENCE [LARGE SCALE GENOMIC DNA]</scope>
    <source>
        <strain evidence="5 6">CHN_HEN01</strain>
    </source>
</reference>
<evidence type="ECO:0000313" key="6">
    <source>
        <dbReference type="Proteomes" id="UP000095192"/>
    </source>
</evidence>
<dbReference type="PRINTS" id="PR00101">
    <property type="entry name" value="ATCASE"/>
</dbReference>
<keyword evidence="1" id="KW-0808">Transferase</keyword>
<evidence type="ECO:0000259" key="4">
    <source>
        <dbReference type="Pfam" id="PF02729"/>
    </source>
</evidence>
<proteinExistence type="predicted"/>
<dbReference type="InterPro" id="IPR006132">
    <property type="entry name" value="Asp/Orn_carbamoyltranf_P-bd"/>
</dbReference>
<feature type="region of interest" description="Disordered" evidence="2">
    <location>
        <begin position="293"/>
        <end position="321"/>
    </location>
</feature>
<dbReference type="Pfam" id="PF00185">
    <property type="entry name" value="OTCace"/>
    <property type="match status" value="1"/>
</dbReference>
<feature type="compositionally biased region" description="Basic and acidic residues" evidence="2">
    <location>
        <begin position="146"/>
        <end position="156"/>
    </location>
</feature>
<dbReference type="InterPro" id="IPR006131">
    <property type="entry name" value="Asp_carbamoyltransf_Asp/Orn-bd"/>
</dbReference>
<dbReference type="PANTHER" id="PTHR45753:SF6">
    <property type="entry name" value="ASPARTATE CARBAMOYLTRANSFERASE"/>
    <property type="match status" value="1"/>
</dbReference>
<feature type="domain" description="Aspartate/ornithine carbamoyltransferase Asp/Orn-binding" evidence="3">
    <location>
        <begin position="597"/>
        <end position="762"/>
    </location>
</feature>
<evidence type="ECO:0000256" key="1">
    <source>
        <dbReference type="ARBA" id="ARBA00022679"/>
    </source>
</evidence>
<dbReference type="InParanoid" id="A0A1D3CSP1"/>
<dbReference type="GO" id="GO:0006520">
    <property type="term" value="P:amino acid metabolic process"/>
    <property type="evidence" value="ECO:0007669"/>
    <property type="project" value="InterPro"/>
</dbReference>
<dbReference type="InterPro" id="IPR006130">
    <property type="entry name" value="Asp/Orn_carbamoylTrfase"/>
</dbReference>
<evidence type="ECO:0000256" key="2">
    <source>
        <dbReference type="SAM" id="MobiDB-lite"/>
    </source>
</evidence>
<sequence length="776" mass="83471">MFLFDREQVSVYREALRHMPNAKRPREPAAFNLEDAAKCFVAALLAKGIILGDAAAATVGTPRPHASSACAATEGVSHAAGGNSSSQDNAAEDTMAVSQQQEPEAAEAFRLKCSLSEVESQLREMQLQHASLAAERDTARESLQQEQERRREEAQMQHRLQQEQQQEAETLRQQLKEVQQEAAREREALQEQLHRQQEEAERLLQLKEEAEAQLQRQREASVAPSTSSKQRGVSAASEAKEPAGFAEGALTPSCCSSTPPLSIQSGLEAEEQSRRLLAAALDQQVLRLHEDGCLHSAPSPHSPSSGSGYAASFHRQNSNGSPAVSSGAARCCSPECEDIGGFQLQIRGRQENCSKKLELSVPCWIGHRITPKNGVEIPKMAVSDAAAVAAFPPKEAAEALRGRSVVSVSLISTAEIAAILLAAQKLKRRFERGDTTLHHVLQGKVVATAFFEPSTRTRCSFEAAALRLGAGVISNADLKAASSVKKGESLSDTLRMFASYSDAVIMRHPDKGSCASISSPEFGFCSPVGGCNGGGASGSERKCVLLSGGDGCGEHPTQALLDLFTVAEQQSQWFSAAVTAVLTGCQEHASVKKPPQLSLVFWGDLKYGRTVHSLALLLARLSVRLFFVPAHGLHPDEAFLLEVKHIFKQQGLDPNAYCCLSDSLSSALPLCDFLYVTRVQLERMPTPEAPPLAAQGGTERSGNAELTITKAFLETYGKPDLKVLHPLPRVSELSVCVDASPFCCYFQQAANGLFVRMALLTLCLLGGVREGREGGA</sequence>
<dbReference type="AlphaFoldDB" id="A0A1D3CSP1"/>
<dbReference type="InterPro" id="IPR036901">
    <property type="entry name" value="Asp/Orn_carbamoylTrfase_sf"/>
</dbReference>
<feature type="domain" description="Aspartate/ornithine carbamoyltransferase carbamoyl-P binding" evidence="4">
    <location>
        <begin position="403"/>
        <end position="568"/>
    </location>
</feature>
<comment type="caution">
    <text evidence="5">The sequence shown here is derived from an EMBL/GenBank/DDBJ whole genome shotgun (WGS) entry which is preliminary data.</text>
</comment>
<dbReference type="GO" id="GO:0016597">
    <property type="term" value="F:amino acid binding"/>
    <property type="evidence" value="ECO:0007669"/>
    <property type="project" value="InterPro"/>
</dbReference>
<dbReference type="PRINTS" id="PR00100">
    <property type="entry name" value="AOTCASE"/>
</dbReference>
<dbReference type="VEuPathDB" id="ToxoDB:cyc_05200"/>
<dbReference type="EMBL" id="JROU02002095">
    <property type="protein sequence ID" value="OEH74206.1"/>
    <property type="molecule type" value="Genomic_DNA"/>
</dbReference>
<feature type="compositionally biased region" description="Basic and acidic residues" evidence="2">
    <location>
        <begin position="174"/>
        <end position="196"/>
    </location>
</feature>
<dbReference type="UniPathway" id="UPA00070">
    <property type="reaction ID" value="UER00116"/>
</dbReference>
<keyword evidence="6" id="KW-1185">Reference proteome</keyword>
<feature type="region of interest" description="Disordered" evidence="2">
    <location>
        <begin position="67"/>
        <end position="103"/>
    </location>
</feature>
<dbReference type="Pfam" id="PF02729">
    <property type="entry name" value="OTCace_N"/>
    <property type="match status" value="1"/>
</dbReference>
<dbReference type="PROSITE" id="PS00097">
    <property type="entry name" value="CARBAMOYLTRANSFERASE"/>
    <property type="match status" value="1"/>
</dbReference>